<dbReference type="RefSeq" id="WP_373657340.1">
    <property type="nucleotide sequence ID" value="NZ_JBGUAW010000017.1"/>
</dbReference>
<dbReference type="GO" id="GO:0008483">
    <property type="term" value="F:transaminase activity"/>
    <property type="evidence" value="ECO:0007669"/>
    <property type="project" value="UniProtKB-KW"/>
</dbReference>
<dbReference type="SUPFAM" id="SSF53383">
    <property type="entry name" value="PLP-dependent transferases"/>
    <property type="match status" value="1"/>
</dbReference>
<dbReference type="EMBL" id="JBGUAW010000017">
    <property type="protein sequence ID" value="MFA9462551.1"/>
    <property type="molecule type" value="Genomic_DNA"/>
</dbReference>
<name>A0ABV4U170_9GAMM</name>
<evidence type="ECO:0000256" key="1">
    <source>
        <dbReference type="ARBA" id="ARBA00022898"/>
    </source>
</evidence>
<evidence type="ECO:0000256" key="3">
    <source>
        <dbReference type="RuleBase" id="RU004508"/>
    </source>
</evidence>
<protein>
    <submittedName>
        <fullName evidence="4">UDP-4-amino-4, 6-dideoxy-N-acetyl-beta-L-altrosamine transaminase</fullName>
        <ecNumber evidence="4">2.6.1.92</ecNumber>
    </submittedName>
</protein>
<evidence type="ECO:0000313" key="5">
    <source>
        <dbReference type="Proteomes" id="UP001575181"/>
    </source>
</evidence>
<comment type="similarity">
    <text evidence="2 3">Belongs to the DegT/DnrJ/EryC1 family.</text>
</comment>
<dbReference type="InterPro" id="IPR000653">
    <property type="entry name" value="DegT/StrS_aminotransferase"/>
</dbReference>
<dbReference type="PANTHER" id="PTHR30244:SF34">
    <property type="entry name" value="DTDP-4-AMINO-4,6-DIDEOXYGALACTOSE TRANSAMINASE"/>
    <property type="match status" value="1"/>
</dbReference>
<evidence type="ECO:0000313" key="4">
    <source>
        <dbReference type="EMBL" id="MFA9462551.1"/>
    </source>
</evidence>
<dbReference type="Pfam" id="PF01041">
    <property type="entry name" value="DegT_DnrJ_EryC1"/>
    <property type="match status" value="1"/>
</dbReference>
<evidence type="ECO:0000256" key="2">
    <source>
        <dbReference type="ARBA" id="ARBA00037999"/>
    </source>
</evidence>
<organism evidence="4 5">
    <name type="scientific">Thiohalorhabdus methylotrophus</name>
    <dbReference type="NCBI Taxonomy" id="3242694"/>
    <lineage>
        <taxon>Bacteria</taxon>
        <taxon>Pseudomonadati</taxon>
        <taxon>Pseudomonadota</taxon>
        <taxon>Gammaproteobacteria</taxon>
        <taxon>Thiohalorhabdales</taxon>
        <taxon>Thiohalorhabdaceae</taxon>
        <taxon>Thiohalorhabdus</taxon>
    </lineage>
</organism>
<dbReference type="PANTHER" id="PTHR30244">
    <property type="entry name" value="TRANSAMINASE"/>
    <property type="match status" value="1"/>
</dbReference>
<dbReference type="CDD" id="cd00616">
    <property type="entry name" value="AHBA_syn"/>
    <property type="match status" value="1"/>
</dbReference>
<proteinExistence type="inferred from homology"/>
<keyword evidence="1 3" id="KW-0663">Pyridoxal phosphate</keyword>
<dbReference type="InterPro" id="IPR015421">
    <property type="entry name" value="PyrdxlP-dep_Trfase_major"/>
</dbReference>
<keyword evidence="5" id="KW-1185">Reference proteome</keyword>
<reference evidence="4 5" key="1">
    <citation type="submission" date="2024-08" db="EMBL/GenBank/DDBJ databases">
        <title>Whole-genome sequencing of halo(alkali)philic microorganisms from hypersaline lakes.</title>
        <authorList>
            <person name="Sorokin D.Y."/>
            <person name="Merkel A.Y."/>
            <person name="Messina E."/>
            <person name="Yakimov M."/>
        </authorList>
    </citation>
    <scope>NUCLEOTIDE SEQUENCE [LARGE SCALE GENOMIC DNA]</scope>
    <source>
        <strain evidence="4 5">Cl-TMA</strain>
    </source>
</reference>
<dbReference type="InterPro" id="IPR020026">
    <property type="entry name" value="PseC"/>
</dbReference>
<dbReference type="Proteomes" id="UP001575181">
    <property type="component" value="Unassembled WGS sequence"/>
</dbReference>
<dbReference type="NCBIfam" id="TIGR03588">
    <property type="entry name" value="PseC"/>
    <property type="match status" value="1"/>
</dbReference>
<gene>
    <name evidence="4" type="primary">pseC</name>
    <name evidence="4" type="ORF">ACERLL_17230</name>
</gene>
<dbReference type="InterPro" id="IPR015422">
    <property type="entry name" value="PyrdxlP-dep_Trfase_small"/>
</dbReference>
<dbReference type="InterPro" id="IPR015424">
    <property type="entry name" value="PyrdxlP-dep_Trfase"/>
</dbReference>
<accession>A0ABV4U170</accession>
<comment type="caution">
    <text evidence="4">The sequence shown here is derived from an EMBL/GenBank/DDBJ whole genome shotgun (WGS) entry which is preliminary data.</text>
</comment>
<dbReference type="PIRSF" id="PIRSF000390">
    <property type="entry name" value="PLP_StrS"/>
    <property type="match status" value="1"/>
</dbReference>
<dbReference type="EC" id="2.6.1.92" evidence="4"/>
<keyword evidence="4" id="KW-0032">Aminotransferase</keyword>
<dbReference type="Gene3D" id="3.90.1150.10">
    <property type="entry name" value="Aspartate Aminotransferase, domain 1"/>
    <property type="match status" value="1"/>
</dbReference>
<dbReference type="Gene3D" id="3.40.640.10">
    <property type="entry name" value="Type I PLP-dependent aspartate aminotransferase-like (Major domain)"/>
    <property type="match status" value="1"/>
</dbReference>
<sequence length="390" mass="43063">MIPYGRQEVTEDDIEAVVEVLRSNLITQGPVAPRFEEAVRDYCRASHAVAVSSGTAGLHLACHAMGLGPGDWLWTSPITFVASANCGLYCGADVDFVDIDPATRNMSVEALKHKLEQAETEGQLPKVVVPVHFAGLSCDMAAIRELADRYGFWVLEDAAHAFGGEYRGEPVGACRFSDAAVFSFHPVKNITTGEGGMVTTRRLELATRIERLRSHGITREPAHMIREPDGPWYYEQGELGLNYRLTDIQAALGLSQLQRLDTFIQARRNGAVRYSRLLADLPLILPGESSNSHSAWHLYVVELGGTDPQAIRREVFEALREQGWGVNVHYIPVHWQPDYARECRKLPAAEAYYSRALTIPLFPGLTEGQQEAFAVDLSQAIHQARPVGTA</sequence>
<keyword evidence="4" id="KW-0808">Transferase</keyword>